<dbReference type="EC" id="3.2.1.132" evidence="11"/>
<feature type="signal peptide" evidence="11">
    <location>
        <begin position="1"/>
        <end position="20"/>
    </location>
</feature>
<evidence type="ECO:0000256" key="6">
    <source>
        <dbReference type="ARBA" id="ARBA00022801"/>
    </source>
</evidence>
<evidence type="ECO:0000256" key="8">
    <source>
        <dbReference type="ARBA" id="ARBA00023295"/>
    </source>
</evidence>
<evidence type="ECO:0000313" key="14">
    <source>
        <dbReference type="Proteomes" id="UP000325780"/>
    </source>
</evidence>
<comment type="catalytic activity">
    <reaction evidence="1 11">
        <text>Endohydrolysis of beta-(1-&gt;4)-linkages between D-glucosamine residues in a partly acetylated chitosan.</text>
        <dbReference type="EC" id="3.2.1.132"/>
    </reaction>
</comment>
<dbReference type="Proteomes" id="UP000325780">
    <property type="component" value="Unassembled WGS sequence"/>
</dbReference>
<feature type="region of interest" description="Disordered" evidence="12">
    <location>
        <begin position="245"/>
        <end position="268"/>
    </location>
</feature>
<evidence type="ECO:0000256" key="4">
    <source>
        <dbReference type="ARBA" id="ARBA00022525"/>
    </source>
</evidence>
<evidence type="ECO:0000256" key="11">
    <source>
        <dbReference type="RuleBase" id="RU361208"/>
    </source>
</evidence>
<dbReference type="PANTHER" id="PTHR42061:SF4">
    <property type="entry name" value="ENDO-CHITOSANASE"/>
    <property type="match status" value="1"/>
</dbReference>
<keyword evidence="6 11" id="KW-0378">Hydrolase</keyword>
<dbReference type="Pfam" id="PF07335">
    <property type="entry name" value="Glyco_hydro_75"/>
    <property type="match status" value="1"/>
</dbReference>
<name>A0A5N6U869_ASPAV</name>
<keyword evidence="5 11" id="KW-0732">Signal</keyword>
<comment type="similarity">
    <text evidence="3 11">Belongs to the glycosyl hydrolase 75 family.</text>
</comment>
<keyword evidence="9 11" id="KW-0624">Polysaccharide degradation</keyword>
<dbReference type="GO" id="GO:0005576">
    <property type="term" value="C:extracellular region"/>
    <property type="evidence" value="ECO:0007669"/>
    <property type="project" value="UniProtKB-SubCell"/>
</dbReference>
<dbReference type="GO" id="GO:0016977">
    <property type="term" value="F:chitosanase activity"/>
    <property type="evidence" value="ECO:0007669"/>
    <property type="project" value="UniProtKB-EC"/>
</dbReference>
<keyword evidence="7" id="KW-0119">Carbohydrate metabolism</keyword>
<dbReference type="PANTHER" id="PTHR42061">
    <property type="entry name" value="ENDO-CHITOSANASE"/>
    <property type="match status" value="1"/>
</dbReference>
<evidence type="ECO:0000313" key="13">
    <source>
        <dbReference type="EMBL" id="KAE8154786.1"/>
    </source>
</evidence>
<dbReference type="AlphaFoldDB" id="A0A5N6U869"/>
<dbReference type="GO" id="GO:0000272">
    <property type="term" value="P:polysaccharide catabolic process"/>
    <property type="evidence" value="ECO:0007669"/>
    <property type="project" value="UniProtKB-KW"/>
</dbReference>
<evidence type="ECO:0000256" key="9">
    <source>
        <dbReference type="ARBA" id="ARBA00023326"/>
    </source>
</evidence>
<sequence>MKSLWSIFALILLFSGNSRGAKLEGSQYNHPDRGPPAELFTAAASLPVSAIQAAAATASAVPKDATYRINMYSSTKSNIHTDWTSFKEGAALSWVADMDVDCDGINDKCDGNPDGQPQTNWGALSAYAVPYIVIPDRYLAANKVLLPGNNIAAVICNGQMYYGILGDSNGDSPQITGEASWLMAKTCFPNERLKGDNAHSADDVTYIVFTGKDAVLPDSALNENYITNFDTLRSMGNKLSEALASNLGTRPTQTTTSTGTKTPDSAASSTLVSHTEVTAILPMIWAILMILL</sequence>
<evidence type="ECO:0000256" key="10">
    <source>
        <dbReference type="ARBA" id="ARBA00029386"/>
    </source>
</evidence>
<feature type="compositionally biased region" description="Low complexity" evidence="12">
    <location>
        <begin position="249"/>
        <end position="262"/>
    </location>
</feature>
<reference evidence="13 14" key="1">
    <citation type="submission" date="2019-04" db="EMBL/GenBank/DDBJ databases">
        <title>Friends and foes A comparative genomics study of 23 Aspergillus species from section Flavi.</title>
        <authorList>
            <consortium name="DOE Joint Genome Institute"/>
            <person name="Kjaerbolling I."/>
            <person name="Vesth T."/>
            <person name="Frisvad J.C."/>
            <person name="Nybo J.L."/>
            <person name="Theobald S."/>
            <person name="Kildgaard S."/>
            <person name="Isbrandt T."/>
            <person name="Kuo A."/>
            <person name="Sato A."/>
            <person name="Lyhne E.K."/>
            <person name="Kogle M.E."/>
            <person name="Wiebenga A."/>
            <person name="Kun R.S."/>
            <person name="Lubbers R.J."/>
            <person name="Makela M.R."/>
            <person name="Barry K."/>
            <person name="Chovatia M."/>
            <person name="Clum A."/>
            <person name="Daum C."/>
            <person name="Haridas S."/>
            <person name="He G."/>
            <person name="LaButti K."/>
            <person name="Lipzen A."/>
            <person name="Mondo S."/>
            <person name="Riley R."/>
            <person name="Salamov A."/>
            <person name="Simmons B.A."/>
            <person name="Magnuson J.K."/>
            <person name="Henrissat B."/>
            <person name="Mortensen U.H."/>
            <person name="Larsen T.O."/>
            <person name="Devries R.P."/>
            <person name="Grigoriev I.V."/>
            <person name="Machida M."/>
            <person name="Baker S.E."/>
            <person name="Andersen M.R."/>
        </authorList>
    </citation>
    <scope>NUCLEOTIDE SEQUENCE [LARGE SCALE GENOMIC DNA]</scope>
    <source>
        <strain evidence="13 14">IBT 18842</strain>
    </source>
</reference>
<comment type="function">
    <text evidence="10">Chitosanase catalyzing the endo-type cleavage of chitosan, the deacylated form of chitin. Chitosanase may be crucial in the degradation of the deacetylated portion of chitin in the fungal cell wall. Chitoolisaccharides produced by the hydrolysis of partially N-acetylated chitosan are known to have many biological activities, including antibacterial activity, immune-enhancing effects, and elicitor activity.</text>
</comment>
<keyword evidence="8 11" id="KW-0326">Glycosidase</keyword>
<feature type="chain" id="PRO_5025096525" description="Endo-chitosanase" evidence="11">
    <location>
        <begin position="21"/>
        <end position="292"/>
    </location>
</feature>
<gene>
    <name evidence="13" type="ORF">BDV25DRAFT_146978</name>
</gene>
<keyword evidence="4" id="KW-0964">Secreted</keyword>
<accession>A0A5N6U869</accession>
<evidence type="ECO:0000256" key="2">
    <source>
        <dbReference type="ARBA" id="ARBA00004613"/>
    </source>
</evidence>
<comment type="subcellular location">
    <subcellularLocation>
        <location evidence="2 11">Secreted</location>
    </subcellularLocation>
</comment>
<dbReference type="InterPro" id="IPR009939">
    <property type="entry name" value="Chitosanase_fungal"/>
</dbReference>
<dbReference type="EMBL" id="ML742026">
    <property type="protein sequence ID" value="KAE8154786.1"/>
    <property type="molecule type" value="Genomic_DNA"/>
</dbReference>
<evidence type="ECO:0000256" key="12">
    <source>
        <dbReference type="SAM" id="MobiDB-lite"/>
    </source>
</evidence>
<evidence type="ECO:0000256" key="5">
    <source>
        <dbReference type="ARBA" id="ARBA00022729"/>
    </source>
</evidence>
<protein>
    <recommendedName>
        <fullName evidence="11">Endo-chitosanase</fullName>
        <ecNumber evidence="11">3.2.1.132</ecNumber>
    </recommendedName>
</protein>
<evidence type="ECO:0000256" key="3">
    <source>
        <dbReference type="ARBA" id="ARBA00007799"/>
    </source>
</evidence>
<organism evidence="13 14">
    <name type="scientific">Aspergillus avenaceus</name>
    <dbReference type="NCBI Taxonomy" id="36643"/>
    <lineage>
        <taxon>Eukaryota</taxon>
        <taxon>Fungi</taxon>
        <taxon>Dikarya</taxon>
        <taxon>Ascomycota</taxon>
        <taxon>Pezizomycotina</taxon>
        <taxon>Eurotiomycetes</taxon>
        <taxon>Eurotiomycetidae</taxon>
        <taxon>Eurotiales</taxon>
        <taxon>Aspergillaceae</taxon>
        <taxon>Aspergillus</taxon>
        <taxon>Aspergillus subgen. Circumdati</taxon>
    </lineage>
</organism>
<evidence type="ECO:0000256" key="1">
    <source>
        <dbReference type="ARBA" id="ARBA00000405"/>
    </source>
</evidence>
<evidence type="ECO:0000256" key="7">
    <source>
        <dbReference type="ARBA" id="ARBA00023277"/>
    </source>
</evidence>
<proteinExistence type="inferred from homology"/>
<dbReference type="OrthoDB" id="4756206at2759"/>
<keyword evidence="14" id="KW-1185">Reference proteome</keyword>